<evidence type="ECO:0000256" key="3">
    <source>
        <dbReference type="ARBA" id="ARBA00029509"/>
    </source>
</evidence>
<organism evidence="5">
    <name type="scientific">Arion vulgaris</name>
    <dbReference type="NCBI Taxonomy" id="1028688"/>
    <lineage>
        <taxon>Eukaryota</taxon>
        <taxon>Metazoa</taxon>
        <taxon>Spiralia</taxon>
        <taxon>Lophotrochozoa</taxon>
        <taxon>Mollusca</taxon>
        <taxon>Gastropoda</taxon>
        <taxon>Heterobranchia</taxon>
        <taxon>Euthyneura</taxon>
        <taxon>Panpulmonata</taxon>
        <taxon>Eupulmonata</taxon>
        <taxon>Stylommatophora</taxon>
        <taxon>Helicina</taxon>
        <taxon>Arionoidea</taxon>
        <taxon>Arionidae</taxon>
        <taxon>Arion</taxon>
    </lineage>
</organism>
<dbReference type="EMBL" id="HACG01022684">
    <property type="protein sequence ID" value="CEK69549.1"/>
    <property type="molecule type" value="Transcribed_RNA"/>
</dbReference>
<evidence type="ECO:0000256" key="2">
    <source>
        <dbReference type="ARBA" id="ARBA00023161"/>
    </source>
</evidence>
<evidence type="ECO:0000256" key="4">
    <source>
        <dbReference type="RuleBase" id="RU367133"/>
    </source>
</evidence>
<comment type="similarity">
    <text evidence="1 4">Belongs to the SMG8 family.</text>
</comment>
<reference evidence="5" key="1">
    <citation type="submission" date="2014-12" db="EMBL/GenBank/DDBJ databases">
        <title>Insight into the proteome of Arion vulgaris.</title>
        <authorList>
            <person name="Aradska J."/>
            <person name="Bulat T."/>
            <person name="Smidak R."/>
            <person name="Sarate P."/>
            <person name="Gangsoo J."/>
            <person name="Sialana F."/>
            <person name="Bilban M."/>
            <person name="Lubec G."/>
        </authorList>
    </citation>
    <scope>NUCLEOTIDE SEQUENCE</scope>
    <source>
        <tissue evidence="5">Skin</tissue>
    </source>
</reference>
<proteinExistence type="inferred from homology"/>
<dbReference type="Pfam" id="PF10220">
    <property type="entry name" value="Smg8_Smg9"/>
    <property type="match status" value="1"/>
</dbReference>
<feature type="non-terminal residue" evidence="5">
    <location>
        <position position="1"/>
    </location>
</feature>
<gene>
    <name evidence="5" type="primary">ORF70634</name>
</gene>
<dbReference type="InterPro" id="IPR019354">
    <property type="entry name" value="SMG8-like"/>
</dbReference>
<protein>
    <recommendedName>
        <fullName evidence="3 4">Nonsense-mediated mRNA decay factor SMG8</fullName>
    </recommendedName>
</protein>
<evidence type="ECO:0000256" key="1">
    <source>
        <dbReference type="ARBA" id="ARBA00006443"/>
    </source>
</evidence>
<evidence type="ECO:0000313" key="5">
    <source>
        <dbReference type="EMBL" id="CEK69549.1"/>
    </source>
</evidence>
<sequence>QKCQKLSDNTDAQEFYTWCQEEDLRHAKTLLLLFSLSHLVLLYHPGSTFDLSYLKLFRILDTLRSKLQHHMEEALKVVPGISKEWVSFGRVCTPRMLLFFESPAIDIQPEEIECSYPKTTKKPTPMKKLQLSMEDMIYR</sequence>
<dbReference type="GO" id="GO:0000184">
    <property type="term" value="P:nuclear-transcribed mRNA catabolic process, nonsense-mediated decay"/>
    <property type="evidence" value="ECO:0007669"/>
    <property type="project" value="UniProtKB-UniRule"/>
</dbReference>
<feature type="non-terminal residue" evidence="5">
    <location>
        <position position="139"/>
    </location>
</feature>
<accession>A0A0B6ZLQ2</accession>
<dbReference type="AlphaFoldDB" id="A0A0B6ZLQ2"/>
<name>A0A0B6ZLQ2_9EUPU</name>
<dbReference type="PANTHER" id="PTHR13091">
    <property type="entry name" value="AMPLIFIED IN BREAST CANCER 2-RELATED"/>
    <property type="match status" value="1"/>
</dbReference>
<comment type="function">
    <text evidence="4">Involved in nonsense-mediated decay (NMD) of mRNAs containing premature stop codons.</text>
</comment>
<keyword evidence="2 4" id="KW-0866">Nonsense-mediated mRNA decay</keyword>
<dbReference type="PANTHER" id="PTHR13091:SF0">
    <property type="entry name" value="NONSENSE-MEDIATED MRNA DECAY FACTOR SMG8"/>
    <property type="match status" value="1"/>
</dbReference>